<dbReference type="Proteomes" id="UP001596472">
    <property type="component" value="Unassembled WGS sequence"/>
</dbReference>
<name>A0ABW2LD60_9BACT</name>
<evidence type="ECO:0000256" key="1">
    <source>
        <dbReference type="SAM" id="Phobius"/>
    </source>
</evidence>
<organism evidence="2 3">
    <name type="scientific">Haloferula chungangensis</name>
    <dbReference type="NCBI Taxonomy" id="1048331"/>
    <lineage>
        <taxon>Bacteria</taxon>
        <taxon>Pseudomonadati</taxon>
        <taxon>Verrucomicrobiota</taxon>
        <taxon>Verrucomicrobiia</taxon>
        <taxon>Verrucomicrobiales</taxon>
        <taxon>Verrucomicrobiaceae</taxon>
        <taxon>Haloferula</taxon>
    </lineage>
</organism>
<proteinExistence type="predicted"/>
<gene>
    <name evidence="2" type="ORF">ACFQY0_17840</name>
</gene>
<comment type="caution">
    <text evidence="2">The sequence shown here is derived from an EMBL/GenBank/DDBJ whole genome shotgun (WGS) entry which is preliminary data.</text>
</comment>
<accession>A0ABW2LD60</accession>
<sequence length="72" mass="7581">MENKGSSFLKGGLGCFALFIVLALLAVLFGGSAHLDFGGVVLLFIIGGIIGLAVNWIYQKGKSDASDEDEEF</sequence>
<evidence type="ECO:0000313" key="3">
    <source>
        <dbReference type="Proteomes" id="UP001596472"/>
    </source>
</evidence>
<dbReference type="RefSeq" id="WP_379715175.1">
    <property type="nucleotide sequence ID" value="NZ_JBHTBS010000012.1"/>
</dbReference>
<keyword evidence="1" id="KW-1133">Transmembrane helix</keyword>
<protein>
    <submittedName>
        <fullName evidence="2">Uncharacterized protein</fullName>
    </submittedName>
</protein>
<keyword evidence="1" id="KW-0812">Transmembrane</keyword>
<reference evidence="3" key="1">
    <citation type="journal article" date="2019" name="Int. J. Syst. Evol. Microbiol.">
        <title>The Global Catalogue of Microorganisms (GCM) 10K type strain sequencing project: providing services to taxonomists for standard genome sequencing and annotation.</title>
        <authorList>
            <consortium name="The Broad Institute Genomics Platform"/>
            <consortium name="The Broad Institute Genome Sequencing Center for Infectious Disease"/>
            <person name="Wu L."/>
            <person name="Ma J."/>
        </authorList>
    </citation>
    <scope>NUCLEOTIDE SEQUENCE [LARGE SCALE GENOMIC DNA]</scope>
    <source>
        <strain evidence="3">CGMCC 4.1467</strain>
    </source>
</reference>
<dbReference type="EMBL" id="JBHTBS010000012">
    <property type="protein sequence ID" value="MFC7339060.1"/>
    <property type="molecule type" value="Genomic_DNA"/>
</dbReference>
<feature type="transmembrane region" description="Helical" evidence="1">
    <location>
        <begin position="37"/>
        <end position="58"/>
    </location>
</feature>
<keyword evidence="1" id="KW-0472">Membrane</keyword>
<keyword evidence="3" id="KW-1185">Reference proteome</keyword>
<feature type="transmembrane region" description="Helical" evidence="1">
    <location>
        <begin position="12"/>
        <end position="31"/>
    </location>
</feature>
<evidence type="ECO:0000313" key="2">
    <source>
        <dbReference type="EMBL" id="MFC7339060.1"/>
    </source>
</evidence>